<organism evidence="2 3">
    <name type="scientific">Hibiscus sabdariffa</name>
    <name type="common">roselle</name>
    <dbReference type="NCBI Taxonomy" id="183260"/>
    <lineage>
        <taxon>Eukaryota</taxon>
        <taxon>Viridiplantae</taxon>
        <taxon>Streptophyta</taxon>
        <taxon>Embryophyta</taxon>
        <taxon>Tracheophyta</taxon>
        <taxon>Spermatophyta</taxon>
        <taxon>Magnoliopsida</taxon>
        <taxon>eudicotyledons</taxon>
        <taxon>Gunneridae</taxon>
        <taxon>Pentapetalae</taxon>
        <taxon>rosids</taxon>
        <taxon>malvids</taxon>
        <taxon>Malvales</taxon>
        <taxon>Malvaceae</taxon>
        <taxon>Malvoideae</taxon>
        <taxon>Hibiscus</taxon>
    </lineage>
</organism>
<evidence type="ECO:0000256" key="1">
    <source>
        <dbReference type="SAM" id="MobiDB-lite"/>
    </source>
</evidence>
<accession>A0ABR2CZU5</accession>
<proteinExistence type="predicted"/>
<evidence type="ECO:0000313" key="3">
    <source>
        <dbReference type="Proteomes" id="UP001472677"/>
    </source>
</evidence>
<name>A0ABR2CZU5_9ROSI</name>
<dbReference type="EMBL" id="JBBPBM010000038">
    <property type="protein sequence ID" value="KAK8527016.1"/>
    <property type="molecule type" value="Genomic_DNA"/>
</dbReference>
<feature type="region of interest" description="Disordered" evidence="1">
    <location>
        <begin position="141"/>
        <end position="175"/>
    </location>
</feature>
<feature type="compositionally biased region" description="Pro residues" evidence="1">
    <location>
        <begin position="227"/>
        <end position="247"/>
    </location>
</feature>
<protein>
    <submittedName>
        <fullName evidence="2">Uncharacterized protein</fullName>
    </submittedName>
</protein>
<evidence type="ECO:0000313" key="2">
    <source>
        <dbReference type="EMBL" id="KAK8527016.1"/>
    </source>
</evidence>
<reference evidence="2 3" key="1">
    <citation type="journal article" date="2024" name="G3 (Bethesda)">
        <title>Genome assembly of Hibiscus sabdariffa L. provides insights into metabolisms of medicinal natural products.</title>
        <authorList>
            <person name="Kim T."/>
        </authorList>
    </citation>
    <scope>NUCLEOTIDE SEQUENCE [LARGE SCALE GENOMIC DNA]</scope>
    <source>
        <strain evidence="2">TK-2024</strain>
        <tissue evidence="2">Old leaves</tissue>
    </source>
</reference>
<dbReference type="Proteomes" id="UP001472677">
    <property type="component" value="Unassembled WGS sequence"/>
</dbReference>
<feature type="region of interest" description="Disordered" evidence="1">
    <location>
        <begin position="221"/>
        <end position="247"/>
    </location>
</feature>
<feature type="compositionally biased region" description="Polar residues" evidence="1">
    <location>
        <begin position="150"/>
        <end position="161"/>
    </location>
</feature>
<sequence length="287" mass="32320">MRCELKQMRVTDRKSKAKLRKLEQINAETREANRQASIDNARNQLYIQAMLRLLHGLMVKVKPNLSIISTVYAQTTRFSNLGDFPFLSFHHHVLRYFFFLSESDGGEKITNQNLSFKNSLRRQSEKLSVFLSSAVFGTDFGQGSRDSADRSSAQPGPSRSVQPLHPVAPTLTGPRIFLDKPPEDQHWRIGTSCIVPLFISAKMSTRRGRRPVRARGRPARYADPIDVPIPDPPPPVDPPAPEVPPVPRAKKYQGAVSMLDGPFQEQIYWREIPETNEAGISESEAGF</sequence>
<keyword evidence="3" id="KW-1185">Reference proteome</keyword>
<gene>
    <name evidence="2" type="ORF">V6N12_054244</name>
</gene>
<comment type="caution">
    <text evidence="2">The sequence shown here is derived from an EMBL/GenBank/DDBJ whole genome shotgun (WGS) entry which is preliminary data.</text>
</comment>